<organism evidence="1 2">
    <name type="scientific">Carnegiea gigantea</name>
    <dbReference type="NCBI Taxonomy" id="171969"/>
    <lineage>
        <taxon>Eukaryota</taxon>
        <taxon>Viridiplantae</taxon>
        <taxon>Streptophyta</taxon>
        <taxon>Embryophyta</taxon>
        <taxon>Tracheophyta</taxon>
        <taxon>Spermatophyta</taxon>
        <taxon>Magnoliopsida</taxon>
        <taxon>eudicotyledons</taxon>
        <taxon>Gunneridae</taxon>
        <taxon>Pentapetalae</taxon>
        <taxon>Caryophyllales</taxon>
        <taxon>Cactineae</taxon>
        <taxon>Cactaceae</taxon>
        <taxon>Cactoideae</taxon>
        <taxon>Echinocereeae</taxon>
        <taxon>Carnegiea</taxon>
    </lineage>
</organism>
<evidence type="ECO:0000313" key="1">
    <source>
        <dbReference type="EMBL" id="KAJ8432173.1"/>
    </source>
</evidence>
<evidence type="ECO:0000313" key="2">
    <source>
        <dbReference type="Proteomes" id="UP001153076"/>
    </source>
</evidence>
<sequence length="176" mass="21266">MLNVNSFEKRYEDFKLVMDRELERCPWIKIKQLDLVFFPLCHKRHFFFLCYNLRDDELEIIDNMLLKTTFKAAYRDFPQLYCDYRATMYIILENLRNMARPKRISSATGGVSRKDNVNEYERQRELNIQLNNRKLQELGIQRTMQPTRRTNGSIQLCGEQNCEEDDKYCPTEDERV</sequence>
<dbReference type="EMBL" id="JAKOGI010000629">
    <property type="protein sequence ID" value="KAJ8432173.1"/>
    <property type="molecule type" value="Genomic_DNA"/>
</dbReference>
<proteinExistence type="predicted"/>
<protein>
    <recommendedName>
        <fullName evidence="3">Ubiquitin-like protease family profile domain-containing protein</fullName>
    </recommendedName>
</protein>
<dbReference type="Gene3D" id="3.40.395.10">
    <property type="entry name" value="Adenoviral Proteinase, Chain A"/>
    <property type="match status" value="1"/>
</dbReference>
<evidence type="ECO:0008006" key="3">
    <source>
        <dbReference type="Google" id="ProtNLM"/>
    </source>
</evidence>
<keyword evidence="2" id="KW-1185">Reference proteome</keyword>
<dbReference type="AlphaFoldDB" id="A0A9Q1JW59"/>
<gene>
    <name evidence="1" type="ORF">Cgig2_029014</name>
</gene>
<dbReference type="Proteomes" id="UP001153076">
    <property type="component" value="Unassembled WGS sequence"/>
</dbReference>
<comment type="caution">
    <text evidence="1">The sequence shown here is derived from an EMBL/GenBank/DDBJ whole genome shotgun (WGS) entry which is preliminary data.</text>
</comment>
<name>A0A9Q1JW59_9CARY</name>
<dbReference type="OrthoDB" id="1636071at2759"/>
<reference evidence="1" key="1">
    <citation type="submission" date="2022-04" db="EMBL/GenBank/DDBJ databases">
        <title>Carnegiea gigantea Genome sequencing and assembly v2.</title>
        <authorList>
            <person name="Copetti D."/>
            <person name="Sanderson M.J."/>
            <person name="Burquez A."/>
            <person name="Wojciechowski M.F."/>
        </authorList>
    </citation>
    <scope>NUCLEOTIDE SEQUENCE</scope>
    <source>
        <strain evidence="1">SGP5-SGP5p</strain>
        <tissue evidence="1">Aerial part</tissue>
    </source>
</reference>
<accession>A0A9Q1JW59</accession>